<dbReference type="SUPFAM" id="SSF57850">
    <property type="entry name" value="RING/U-box"/>
    <property type="match status" value="3"/>
</dbReference>
<reference evidence="12" key="1">
    <citation type="journal article" date="2023" name="Mol. Biol. Evol.">
        <title>Third-Generation Sequencing Reveals the Adaptive Role of the Epigenome in Three Deep-Sea Polychaetes.</title>
        <authorList>
            <person name="Perez M."/>
            <person name="Aroh O."/>
            <person name="Sun Y."/>
            <person name="Lan Y."/>
            <person name="Juniper S.K."/>
            <person name="Young C.R."/>
            <person name="Angers B."/>
            <person name="Qian P.Y."/>
        </authorList>
    </citation>
    <scope>NUCLEOTIDE SEQUENCE</scope>
    <source>
        <strain evidence="12">R07B-5</strain>
    </source>
</reference>
<evidence type="ECO:0000259" key="11">
    <source>
        <dbReference type="PROSITE" id="PS51873"/>
    </source>
</evidence>
<evidence type="ECO:0000313" key="12">
    <source>
        <dbReference type="EMBL" id="KAK2177441.1"/>
    </source>
</evidence>
<feature type="domain" description="RING-type" evidence="10">
    <location>
        <begin position="1002"/>
        <end position="1051"/>
    </location>
</feature>
<dbReference type="InterPro" id="IPR017907">
    <property type="entry name" value="Znf_RING_CS"/>
</dbReference>
<dbReference type="PROSITE" id="PS50089">
    <property type="entry name" value="ZF_RING_2"/>
    <property type="match status" value="1"/>
</dbReference>
<comment type="caution">
    <text evidence="12">The sequence shown here is derived from an EMBL/GenBank/DDBJ whole genome shotgun (WGS) entry which is preliminary data.</text>
</comment>
<keyword evidence="4 7" id="KW-0863">Zinc-finger</keyword>
<dbReference type="InterPro" id="IPR013083">
    <property type="entry name" value="Znf_RING/FYVE/PHD"/>
</dbReference>
<dbReference type="Proteomes" id="UP001209878">
    <property type="component" value="Unassembled WGS sequence"/>
</dbReference>
<evidence type="ECO:0000256" key="4">
    <source>
        <dbReference type="ARBA" id="ARBA00022771"/>
    </source>
</evidence>
<dbReference type="SUPFAM" id="SSF143503">
    <property type="entry name" value="PUG domain-like"/>
    <property type="match status" value="1"/>
</dbReference>
<feature type="compositionally biased region" description="Low complexity" evidence="9">
    <location>
        <begin position="716"/>
        <end position="738"/>
    </location>
</feature>
<dbReference type="PROSITE" id="PS00518">
    <property type="entry name" value="ZF_RING_1"/>
    <property type="match status" value="1"/>
</dbReference>
<evidence type="ECO:0000256" key="6">
    <source>
        <dbReference type="ARBA" id="ARBA00022833"/>
    </source>
</evidence>
<evidence type="ECO:0000256" key="3">
    <source>
        <dbReference type="ARBA" id="ARBA00022737"/>
    </source>
</evidence>
<dbReference type="CDD" id="cd20351">
    <property type="entry name" value="Rcat_RBR_HOIP"/>
    <property type="match status" value="1"/>
</dbReference>
<dbReference type="Gene3D" id="3.30.40.10">
    <property type="entry name" value="Zinc/RING finger domain, C3HC4 (zinc finger)"/>
    <property type="match status" value="1"/>
</dbReference>
<dbReference type="InterPro" id="IPR002867">
    <property type="entry name" value="IBR_dom"/>
</dbReference>
<dbReference type="InterPro" id="IPR026254">
    <property type="entry name" value="RNF31-like"/>
</dbReference>
<proteinExistence type="predicted"/>
<evidence type="ECO:0000256" key="2">
    <source>
        <dbReference type="ARBA" id="ARBA00022723"/>
    </source>
</evidence>
<dbReference type="PANTHER" id="PTHR16004:SF2">
    <property type="entry name" value="E3 UBIQUITIN-PROTEIN LIGASE LUBEL"/>
    <property type="match status" value="1"/>
</dbReference>
<dbReference type="GO" id="GO:0061630">
    <property type="term" value="F:ubiquitin protein ligase activity"/>
    <property type="evidence" value="ECO:0007669"/>
    <property type="project" value="TreeGrafter"/>
</dbReference>
<dbReference type="CDD" id="cd20337">
    <property type="entry name" value="BRcat_RBR_HOIP"/>
    <property type="match status" value="1"/>
</dbReference>
<dbReference type="InterPro" id="IPR041031">
    <property type="entry name" value="RNF31_C"/>
</dbReference>
<dbReference type="Gene3D" id="1.20.120.1750">
    <property type="match status" value="1"/>
</dbReference>
<feature type="domain" description="RING-type" evidence="11">
    <location>
        <begin position="998"/>
        <end position="1234"/>
    </location>
</feature>
<protein>
    <recommendedName>
        <fullName evidence="14">RBR-type E3 ubiquitin transferase</fullName>
    </recommendedName>
</protein>
<feature type="compositionally biased region" description="Basic and acidic residues" evidence="9">
    <location>
        <begin position="609"/>
        <end position="636"/>
    </location>
</feature>
<dbReference type="GO" id="GO:0036435">
    <property type="term" value="F:K48-linked polyubiquitin modification-dependent protein binding"/>
    <property type="evidence" value="ECO:0007669"/>
    <property type="project" value="TreeGrafter"/>
</dbReference>
<dbReference type="PANTHER" id="PTHR16004">
    <property type="entry name" value="RING FINGER PROTEIN 31-RELATED"/>
    <property type="match status" value="1"/>
</dbReference>
<dbReference type="InterPro" id="IPR044066">
    <property type="entry name" value="TRIAD_supradom"/>
</dbReference>
<dbReference type="SMART" id="SM00647">
    <property type="entry name" value="IBR"/>
    <property type="match status" value="2"/>
</dbReference>
<dbReference type="Pfam" id="PF18091">
    <property type="entry name" value="E3_UbLigase_RBR"/>
    <property type="match status" value="1"/>
</dbReference>
<dbReference type="InterPro" id="IPR032065">
    <property type="entry name" value="RNF31-UBA"/>
</dbReference>
<dbReference type="InterPro" id="IPR018997">
    <property type="entry name" value="PUB_domain"/>
</dbReference>
<dbReference type="Pfam" id="PF09409">
    <property type="entry name" value="PUB"/>
    <property type="match status" value="1"/>
</dbReference>
<keyword evidence="8" id="KW-0175">Coiled coil</keyword>
<dbReference type="GO" id="GO:0071797">
    <property type="term" value="C:LUBAC complex"/>
    <property type="evidence" value="ECO:0007669"/>
    <property type="project" value="InterPro"/>
</dbReference>
<sequence length="1373" mass="150943">MQKRVLEASVRQHHKQLTDALLKNPEDYWRPLQDLLAVTCSDFSLKCQVLNVQELFLQNCQTRDGIERLVTALGLLQKYANNLLKQESERPQQWREIYLANETFSRSVDNVKGSRDILMQLGYELVQPDNTKLRVEKEPDRALVARVTADILLLKAELDKFLQQTHPQQQLFSQYIRHLSQTATTMPVGTMPHILETMPMPPSTMSPISGPKTMPYGTMSPMSGPRTMPLGTMSRPGTVPPHMTETHTMPHKEEPRTMPPPMPVGITSPMSGPRTMPIGTMSPSSGPRTMPVGIMSPMSGPKTMPTPTSRPCLVPPPMSEPHTMPYMTDPRTTPADAISPMSGSRTMPPMPESSTSYMLQYSALPGRNHANEQKKYFLMLKDQYRHVDKKQRETVTQLQTLNLELFSLIRSNQNFMLTSKLDSLKRDISEVETKKGELEKEKTELTMKLKKFLQSSDGTDSSAVVRDLSVSSGSPSPLAENSPPDTLRPKVHVSLSPLLLGLPLDLPVHVSPSVHGTPSPLVLPHSPHVSKPTVPPMQDSKSPVLLTNPPDVCRQVSPSVLTHQPDVCIPVSPPTQGPQSLSVLTPPPNVSPGPGTSAVNNSSGNSVPRKVDLSDRPKEPRKLPPENDVKAKENRAVSKPARSPHRESNTLTQRPLEGAVGVTSSAAASQVGTSCGLANGGDVAGYEAPSPPGGAETGGAETGGATNKSGAGGAAIRGAAPQASGGSAATGGTSDAVANGTDAASGDAPNNATTSEISTGVTSGANQSSAGGTTAPEAAVPVQHGGQKLKDWLAAIHLQKEEEQRKIRELKEARVVVVSLTLLIVSPTDSHKDPVKYITDLLSNSYGISEQLSVEEVKEILKNCQGHVNSAVNYCREACTTKLTLLQAGGVFSETEALTALCQCKGHLEEAQKRVVENIVKRSDWDEEKCQRMLRDKDLNRERKIRLLLTDGHLQGVEQADTVLQILDKDNLEGDIKLADILEAVRNCHTLSRSISFLQQECLLCSSLVSASQIRSLFLCQCKFCIECFTQYLTFYVENKLIKDFVCPICNEPDTDNIGDAERHFGYMDMMIREQLSTELYGLFERKLTEWHLMRDPNFRWCSQSGCMAGFIGDPTELRMECPTCQQATCFQCKKPWADQHEGITCEDYQAWIEANDPEHQQAGLARHLEDNGIDCPGCNFRYSLAKGGCMHFKCSQCGHEFCSGCLRPFKRGSNCKLLPSCQGAGLHCHHPRDCLFYLRDFSVTELQTLLNDHSVSFDTLPPSGSDCSLTCQVMEQREMPNGLQDTPCQRPVPVNFAGLCEMHYKEYLVSLINKNGIDPVVIMNTQNLKTLLNRSGKSAPQKARRESGEHYRRKLIEVWSLHCSHSYTGHDQ</sequence>
<evidence type="ECO:0000256" key="8">
    <source>
        <dbReference type="SAM" id="Coils"/>
    </source>
</evidence>
<evidence type="ECO:0000256" key="5">
    <source>
        <dbReference type="ARBA" id="ARBA00022786"/>
    </source>
</evidence>
<keyword evidence="5" id="KW-0833">Ubl conjugation pathway</keyword>
<evidence type="ECO:0000256" key="9">
    <source>
        <dbReference type="SAM" id="MobiDB-lite"/>
    </source>
</evidence>
<feature type="region of interest" description="Disordered" evidence="9">
    <location>
        <begin position="683"/>
        <end position="778"/>
    </location>
</feature>
<dbReference type="InterPro" id="IPR047540">
    <property type="entry name" value="BRcat_RBR_RNF31-like"/>
</dbReference>
<gene>
    <name evidence="12" type="ORF">NP493_592g01011</name>
</gene>
<keyword evidence="1" id="KW-0808">Transferase</keyword>
<evidence type="ECO:0000259" key="10">
    <source>
        <dbReference type="PROSITE" id="PS50089"/>
    </source>
</evidence>
<feature type="region of interest" description="Disordered" evidence="9">
    <location>
        <begin position="467"/>
        <end position="489"/>
    </location>
</feature>
<organism evidence="12 13">
    <name type="scientific">Ridgeia piscesae</name>
    <name type="common">Tubeworm</name>
    <dbReference type="NCBI Taxonomy" id="27915"/>
    <lineage>
        <taxon>Eukaryota</taxon>
        <taxon>Metazoa</taxon>
        <taxon>Spiralia</taxon>
        <taxon>Lophotrochozoa</taxon>
        <taxon>Annelida</taxon>
        <taxon>Polychaeta</taxon>
        <taxon>Sedentaria</taxon>
        <taxon>Canalipalpata</taxon>
        <taxon>Sabellida</taxon>
        <taxon>Siboglinidae</taxon>
        <taxon>Ridgeia</taxon>
    </lineage>
</organism>
<dbReference type="GO" id="GO:1990450">
    <property type="term" value="F:linear polyubiquitin binding"/>
    <property type="evidence" value="ECO:0007669"/>
    <property type="project" value="TreeGrafter"/>
</dbReference>
<dbReference type="EMBL" id="JAODUO010000597">
    <property type="protein sequence ID" value="KAK2177441.1"/>
    <property type="molecule type" value="Genomic_DNA"/>
</dbReference>
<keyword evidence="2" id="KW-0479">Metal-binding</keyword>
<dbReference type="Gene3D" id="1.20.58.2190">
    <property type="match status" value="1"/>
</dbReference>
<feature type="region of interest" description="Disordered" evidence="9">
    <location>
        <begin position="567"/>
        <end position="656"/>
    </location>
</feature>
<dbReference type="GO" id="GO:0070530">
    <property type="term" value="F:K63-linked polyubiquitin modification-dependent protein binding"/>
    <property type="evidence" value="ECO:0007669"/>
    <property type="project" value="TreeGrafter"/>
</dbReference>
<dbReference type="Pfam" id="PF16678">
    <property type="entry name" value="UBA_HOIP"/>
    <property type="match status" value="1"/>
</dbReference>
<feature type="compositionally biased region" description="Polar residues" evidence="9">
    <location>
        <begin position="748"/>
        <end position="772"/>
    </location>
</feature>
<evidence type="ECO:0000256" key="7">
    <source>
        <dbReference type="PROSITE-ProRule" id="PRU00175"/>
    </source>
</evidence>
<dbReference type="GO" id="GO:0008270">
    <property type="term" value="F:zinc ion binding"/>
    <property type="evidence" value="ECO:0007669"/>
    <property type="project" value="UniProtKB-KW"/>
</dbReference>
<name>A0AAD9KU26_RIDPI</name>
<dbReference type="InterPro" id="IPR047542">
    <property type="entry name" value="Rcat_RBR_RNF31-like"/>
</dbReference>
<dbReference type="Pfam" id="PF01485">
    <property type="entry name" value="IBR"/>
    <property type="match status" value="1"/>
</dbReference>
<dbReference type="GO" id="GO:0097039">
    <property type="term" value="P:protein linear polyubiquitination"/>
    <property type="evidence" value="ECO:0007669"/>
    <property type="project" value="TreeGrafter"/>
</dbReference>
<keyword evidence="3" id="KW-0677">Repeat</keyword>
<accession>A0AAD9KU26</accession>
<dbReference type="PROSITE" id="PS51873">
    <property type="entry name" value="TRIAD"/>
    <property type="match status" value="1"/>
</dbReference>
<feature type="region of interest" description="Disordered" evidence="9">
    <location>
        <begin position="519"/>
        <end position="550"/>
    </location>
</feature>
<evidence type="ECO:0000313" key="13">
    <source>
        <dbReference type="Proteomes" id="UP001209878"/>
    </source>
</evidence>
<dbReference type="InterPro" id="IPR036339">
    <property type="entry name" value="PUB-like_dom_sf"/>
</dbReference>
<keyword evidence="13" id="KW-1185">Reference proteome</keyword>
<evidence type="ECO:0008006" key="14">
    <source>
        <dbReference type="Google" id="ProtNLM"/>
    </source>
</evidence>
<evidence type="ECO:0000256" key="1">
    <source>
        <dbReference type="ARBA" id="ARBA00022679"/>
    </source>
</evidence>
<feature type="coiled-coil region" evidence="8">
    <location>
        <begin position="421"/>
        <end position="448"/>
    </location>
</feature>
<feature type="compositionally biased region" description="Polar residues" evidence="9">
    <location>
        <begin position="597"/>
        <end position="606"/>
    </location>
</feature>
<keyword evidence="6" id="KW-0862">Zinc</keyword>
<dbReference type="Pfam" id="PF22191">
    <property type="entry name" value="IBR_1"/>
    <property type="match status" value="1"/>
</dbReference>
<dbReference type="InterPro" id="IPR001841">
    <property type="entry name" value="Znf_RING"/>
</dbReference>